<dbReference type="Gene3D" id="1.10.3720.10">
    <property type="entry name" value="MetI-like"/>
    <property type="match status" value="1"/>
</dbReference>
<evidence type="ECO:0000256" key="4">
    <source>
        <dbReference type="ARBA" id="ARBA00022692"/>
    </source>
</evidence>
<evidence type="ECO:0000313" key="10">
    <source>
        <dbReference type="Proteomes" id="UP000653231"/>
    </source>
</evidence>
<dbReference type="InterPro" id="IPR043429">
    <property type="entry name" value="ArtM/GltK/GlnP/TcyL/YhdX-like"/>
</dbReference>
<evidence type="ECO:0000256" key="3">
    <source>
        <dbReference type="ARBA" id="ARBA00022475"/>
    </source>
</evidence>
<dbReference type="PANTHER" id="PTHR30614:SF21">
    <property type="entry name" value="AMINO ACID ABC TRANSPORTER PERMEASE"/>
    <property type="match status" value="1"/>
</dbReference>
<name>A0ABR8LHF5_9ACTN</name>
<dbReference type="EMBL" id="JACXRZ010000039">
    <property type="protein sequence ID" value="MBD3147998.1"/>
    <property type="molecule type" value="Genomic_DNA"/>
</dbReference>
<evidence type="ECO:0000256" key="2">
    <source>
        <dbReference type="ARBA" id="ARBA00022448"/>
    </source>
</evidence>
<dbReference type="Pfam" id="PF00528">
    <property type="entry name" value="BPD_transp_1"/>
    <property type="match status" value="1"/>
</dbReference>
<dbReference type="CDD" id="cd06261">
    <property type="entry name" value="TM_PBP2"/>
    <property type="match status" value="1"/>
</dbReference>
<evidence type="ECO:0000256" key="6">
    <source>
        <dbReference type="ARBA" id="ARBA00023136"/>
    </source>
</evidence>
<keyword evidence="5 7" id="KW-1133">Transmembrane helix</keyword>
<keyword evidence="4 7" id="KW-0812">Transmembrane</keyword>
<keyword evidence="10" id="KW-1185">Reference proteome</keyword>
<keyword evidence="3" id="KW-1003">Cell membrane</keyword>
<evidence type="ECO:0000259" key="8">
    <source>
        <dbReference type="PROSITE" id="PS50928"/>
    </source>
</evidence>
<dbReference type="SUPFAM" id="SSF161098">
    <property type="entry name" value="MetI-like"/>
    <property type="match status" value="1"/>
</dbReference>
<organism evidence="9 10">
    <name type="scientific">Microbispora bryophytorum subsp. camponoti</name>
    <dbReference type="NCBI Taxonomy" id="1677852"/>
    <lineage>
        <taxon>Bacteria</taxon>
        <taxon>Bacillati</taxon>
        <taxon>Actinomycetota</taxon>
        <taxon>Actinomycetes</taxon>
        <taxon>Streptosporangiales</taxon>
        <taxon>Streptosporangiaceae</taxon>
        <taxon>Microbispora</taxon>
    </lineage>
</organism>
<evidence type="ECO:0000313" key="9">
    <source>
        <dbReference type="EMBL" id="MBD3147998.1"/>
    </source>
</evidence>
<reference evidence="9 10" key="1">
    <citation type="submission" date="2020-09" db="EMBL/GenBank/DDBJ databases">
        <title>Actinomycete isolated from the Camponotus japonicus Mayr.</title>
        <authorList>
            <person name="Gong X."/>
        </authorList>
    </citation>
    <scope>NUCLEOTIDE SEQUENCE [LARGE SCALE GENOMIC DNA]</scope>
    <source>
        <strain evidence="9 10">2C-HV3</strain>
    </source>
</reference>
<dbReference type="NCBIfam" id="TIGR01726">
    <property type="entry name" value="HEQRo_perm_3TM"/>
    <property type="match status" value="1"/>
</dbReference>
<proteinExistence type="inferred from homology"/>
<protein>
    <submittedName>
        <fullName evidence="9">Amino acid ABC transporter permease</fullName>
    </submittedName>
</protein>
<dbReference type="PROSITE" id="PS50928">
    <property type="entry name" value="ABC_TM1"/>
    <property type="match status" value="1"/>
</dbReference>
<evidence type="ECO:0000256" key="7">
    <source>
        <dbReference type="RuleBase" id="RU363032"/>
    </source>
</evidence>
<feature type="transmembrane region" description="Helical" evidence="7">
    <location>
        <begin position="224"/>
        <end position="246"/>
    </location>
</feature>
<dbReference type="InterPro" id="IPR010065">
    <property type="entry name" value="AA_ABC_transptr_permease_3TM"/>
</dbReference>
<sequence>MSNLLFDEPGPRARRRIRLATVAGVLVLLALLALAVRQFAANGQLAAERWQPYATWPMWRYLLGGLWSTALAAVVAAALSMAAGIALALGRVSRRRAVRLPSAAYVEAVRTVPALLLVYLVLFALPRYGLDLPLFWKLVVPLAVSNAALFAEVFRAGIMSVERGQGEAALALGLSPGQSMRLVVLPQAARRVLPSIVSQSVGLLKDTSLGFVVSYAELLYSGKVLANFNGLLIQTYIVVALVYLVVNASLSALARSLDRSAAGRGGSRRRITRGRRIIRVNR</sequence>
<comment type="caution">
    <text evidence="9">The sequence shown here is derived from an EMBL/GenBank/DDBJ whole genome shotgun (WGS) entry which is preliminary data.</text>
</comment>
<feature type="transmembrane region" description="Helical" evidence="7">
    <location>
        <begin position="102"/>
        <end position="122"/>
    </location>
</feature>
<evidence type="ECO:0000256" key="1">
    <source>
        <dbReference type="ARBA" id="ARBA00004651"/>
    </source>
</evidence>
<feature type="domain" description="ABC transmembrane type-1" evidence="8">
    <location>
        <begin position="66"/>
        <end position="254"/>
    </location>
</feature>
<feature type="transmembrane region" description="Helical" evidence="7">
    <location>
        <begin position="70"/>
        <end position="90"/>
    </location>
</feature>
<keyword evidence="2 7" id="KW-0813">Transport</keyword>
<dbReference type="Proteomes" id="UP000653231">
    <property type="component" value="Unassembled WGS sequence"/>
</dbReference>
<comment type="similarity">
    <text evidence="7">Belongs to the binding-protein-dependent transport system permease family.</text>
</comment>
<dbReference type="InterPro" id="IPR000515">
    <property type="entry name" value="MetI-like"/>
</dbReference>
<dbReference type="InterPro" id="IPR035906">
    <property type="entry name" value="MetI-like_sf"/>
</dbReference>
<dbReference type="RefSeq" id="WP_191055118.1">
    <property type="nucleotide sequence ID" value="NZ_JACXRZ010000039.1"/>
</dbReference>
<evidence type="ECO:0000256" key="5">
    <source>
        <dbReference type="ARBA" id="ARBA00022989"/>
    </source>
</evidence>
<dbReference type="PANTHER" id="PTHR30614">
    <property type="entry name" value="MEMBRANE COMPONENT OF AMINO ACID ABC TRANSPORTER"/>
    <property type="match status" value="1"/>
</dbReference>
<gene>
    <name evidence="9" type="ORF">IEQ31_33175</name>
</gene>
<accession>A0ABR8LHF5</accession>
<comment type="subcellular location">
    <subcellularLocation>
        <location evidence="1 7">Cell membrane</location>
        <topology evidence="1 7">Multi-pass membrane protein</topology>
    </subcellularLocation>
</comment>
<keyword evidence="6 7" id="KW-0472">Membrane</keyword>